<evidence type="ECO:0000259" key="1">
    <source>
        <dbReference type="PROSITE" id="PS51272"/>
    </source>
</evidence>
<dbReference type="OrthoDB" id="504962at2"/>
<feature type="domain" description="SLH" evidence="1">
    <location>
        <begin position="58"/>
        <end position="121"/>
    </location>
</feature>
<evidence type="ECO:0000313" key="2">
    <source>
        <dbReference type="EMBL" id="TDF94127.1"/>
    </source>
</evidence>
<dbReference type="PROSITE" id="PS51272">
    <property type="entry name" value="SLH"/>
    <property type="match status" value="1"/>
</dbReference>
<evidence type="ECO:0000313" key="3">
    <source>
        <dbReference type="Proteomes" id="UP000295636"/>
    </source>
</evidence>
<protein>
    <submittedName>
        <fullName evidence="2">S-layer homology domain-containing protein</fullName>
    </submittedName>
</protein>
<comment type="caution">
    <text evidence="2">The sequence shown here is derived from an EMBL/GenBank/DDBJ whole genome shotgun (WGS) entry which is preliminary data.</text>
</comment>
<reference evidence="2 3" key="1">
    <citation type="submission" date="2019-03" db="EMBL/GenBank/DDBJ databases">
        <title>This is whole genome sequence of Paenibacillus sp MS74 strain.</title>
        <authorList>
            <person name="Trinh H.N."/>
        </authorList>
    </citation>
    <scope>NUCLEOTIDE SEQUENCE [LARGE SCALE GENOMIC DNA]</scope>
    <source>
        <strain evidence="2 3">MS74</strain>
    </source>
</reference>
<dbReference type="EMBL" id="SMRT01000014">
    <property type="protein sequence ID" value="TDF94127.1"/>
    <property type="molecule type" value="Genomic_DNA"/>
</dbReference>
<dbReference type="AlphaFoldDB" id="A0A4R5KI90"/>
<name>A0A4R5KI90_9BACL</name>
<proteinExistence type="predicted"/>
<sequence>MINSKLHLQRMRRNRLKLLFAAIAIACMRKMFFLTGLIALPVAMFSSSGAAAAESSKSDEIRLSDIAGHWAEQPIREAVSSGAASGYADGSFKPDRNVSGKEFAGMLTASLQIPLLAPASGSKQASGEIAPDPSVQSLQEAGLVRDGEFRRETLDQALQRSQMMALALRAIDPDAADTSPEAVGGKAAAAGLMESEPEDQAALARPATRAEAVVVLQRLKRLLGFKQAAGS</sequence>
<dbReference type="Pfam" id="PF00395">
    <property type="entry name" value="SLH"/>
    <property type="match status" value="1"/>
</dbReference>
<dbReference type="InterPro" id="IPR001119">
    <property type="entry name" value="SLH_dom"/>
</dbReference>
<dbReference type="Proteomes" id="UP000295636">
    <property type="component" value="Unassembled WGS sequence"/>
</dbReference>
<accession>A0A4R5KI90</accession>
<organism evidence="2 3">
    <name type="scientific">Paenibacillus piri</name>
    <dbReference type="NCBI Taxonomy" id="2547395"/>
    <lineage>
        <taxon>Bacteria</taxon>
        <taxon>Bacillati</taxon>
        <taxon>Bacillota</taxon>
        <taxon>Bacilli</taxon>
        <taxon>Bacillales</taxon>
        <taxon>Paenibacillaceae</taxon>
        <taxon>Paenibacillus</taxon>
    </lineage>
</organism>
<keyword evidence="3" id="KW-1185">Reference proteome</keyword>
<dbReference type="RefSeq" id="WP_133233254.1">
    <property type="nucleotide sequence ID" value="NZ_SMRT01000014.1"/>
</dbReference>
<gene>
    <name evidence="2" type="ORF">E1757_24880</name>
</gene>